<evidence type="ECO:0000259" key="1">
    <source>
        <dbReference type="Pfam" id="PF13472"/>
    </source>
</evidence>
<evidence type="ECO:0000313" key="3">
    <source>
        <dbReference type="Proteomes" id="UP001526143"/>
    </source>
</evidence>
<dbReference type="SUPFAM" id="SSF52266">
    <property type="entry name" value="SGNH hydrolase"/>
    <property type="match status" value="1"/>
</dbReference>
<comment type="caution">
    <text evidence="2">The sequence shown here is derived from an EMBL/GenBank/DDBJ whole genome shotgun (WGS) entry which is preliminary data.</text>
</comment>
<organism evidence="2 3">
    <name type="scientific">Plectonema radiosum NIES-515</name>
    <dbReference type="NCBI Taxonomy" id="2986073"/>
    <lineage>
        <taxon>Bacteria</taxon>
        <taxon>Bacillati</taxon>
        <taxon>Cyanobacteriota</taxon>
        <taxon>Cyanophyceae</taxon>
        <taxon>Oscillatoriophycideae</taxon>
        <taxon>Oscillatoriales</taxon>
        <taxon>Microcoleaceae</taxon>
        <taxon>Plectonema</taxon>
    </lineage>
</organism>
<proteinExistence type="predicted"/>
<dbReference type="InterPro" id="IPR051532">
    <property type="entry name" value="Ester_Hydrolysis_Enzymes"/>
</dbReference>
<dbReference type="RefSeq" id="WP_263748484.1">
    <property type="nucleotide sequence ID" value="NZ_JAOWRF010000360.1"/>
</dbReference>
<name>A0ABT3B640_9CYAN</name>
<feature type="domain" description="SGNH hydrolase-type esterase" evidence="1">
    <location>
        <begin position="74"/>
        <end position="229"/>
    </location>
</feature>
<dbReference type="EMBL" id="JAOWRF010000360">
    <property type="protein sequence ID" value="MCV3216799.1"/>
    <property type="molecule type" value="Genomic_DNA"/>
</dbReference>
<keyword evidence="3" id="KW-1185">Reference proteome</keyword>
<dbReference type="PANTHER" id="PTHR30383">
    <property type="entry name" value="THIOESTERASE 1/PROTEASE 1/LYSOPHOSPHOLIPASE L1"/>
    <property type="match status" value="1"/>
</dbReference>
<evidence type="ECO:0000313" key="2">
    <source>
        <dbReference type="EMBL" id="MCV3216799.1"/>
    </source>
</evidence>
<dbReference type="PANTHER" id="PTHR30383:SF5">
    <property type="entry name" value="SGNH HYDROLASE-TYPE ESTERASE DOMAIN-CONTAINING PROTEIN"/>
    <property type="match status" value="1"/>
</dbReference>
<dbReference type="InterPro" id="IPR013830">
    <property type="entry name" value="SGNH_hydro"/>
</dbReference>
<dbReference type="Pfam" id="PF13472">
    <property type="entry name" value="Lipase_GDSL_2"/>
    <property type="match status" value="1"/>
</dbReference>
<gene>
    <name evidence="2" type="ORF">OGM63_25390</name>
</gene>
<accession>A0ABT3B640</accession>
<sequence>MMNLLIVSCLINILFVITFAFFITQKGGFSYLFKTSLNISRKNQTTHLNYPPSYWHKKSQFEKLPKYQSDIIMLGDSITDEGEWTELLGLNVKKRGISGDTTERILHRLNTILESKPMQVFLMIGINDLINDNKSVTATLEQYKKILHEFKEKTPSTEVFVQSVLPVNNKLYLYWEDNKNILKLNSGLKKLAKEFNYEYIDIFSLLSDSENQLDTQYTVDGLHLNGQAYFIWKAVIEKYMVVAKP</sequence>
<reference evidence="2 3" key="1">
    <citation type="submission" date="2022-10" db="EMBL/GenBank/DDBJ databases">
        <title>Identification of biosynthetic pathway for the production of the potent trypsin inhibitor radiosumin.</title>
        <authorList>
            <person name="Fewer D.P."/>
            <person name="Delbaje E."/>
            <person name="Ouyang X."/>
            <person name="Agostino P.D."/>
            <person name="Wahlsten M."/>
            <person name="Jokela J."/>
            <person name="Permi P."/>
            <person name="Haapaniemi E."/>
            <person name="Koistinen H."/>
        </authorList>
    </citation>
    <scope>NUCLEOTIDE SEQUENCE [LARGE SCALE GENOMIC DNA]</scope>
    <source>
        <strain evidence="2 3">NIES-515</strain>
    </source>
</reference>
<dbReference type="InterPro" id="IPR036514">
    <property type="entry name" value="SGNH_hydro_sf"/>
</dbReference>
<protein>
    <submittedName>
        <fullName evidence="2">GDSL-type esterase/lipase family protein</fullName>
    </submittedName>
</protein>
<dbReference type="Gene3D" id="3.40.50.1110">
    <property type="entry name" value="SGNH hydrolase"/>
    <property type="match status" value="1"/>
</dbReference>
<dbReference type="Proteomes" id="UP001526143">
    <property type="component" value="Unassembled WGS sequence"/>
</dbReference>